<protein>
    <submittedName>
        <fullName evidence="2">Uncharacterized protein</fullName>
    </submittedName>
</protein>
<feature type="signal peptide" evidence="1">
    <location>
        <begin position="1"/>
        <end position="19"/>
    </location>
</feature>
<dbReference type="EMBL" id="JBBUKT010000004">
    <property type="protein sequence ID" value="MEK7951478.1"/>
    <property type="molecule type" value="Genomic_DNA"/>
</dbReference>
<organism evidence="2 3">
    <name type="scientific">Luteolibacter soli</name>
    <dbReference type="NCBI Taxonomy" id="3135280"/>
    <lineage>
        <taxon>Bacteria</taxon>
        <taxon>Pseudomonadati</taxon>
        <taxon>Verrucomicrobiota</taxon>
        <taxon>Verrucomicrobiia</taxon>
        <taxon>Verrucomicrobiales</taxon>
        <taxon>Verrucomicrobiaceae</taxon>
        <taxon>Luteolibacter</taxon>
    </lineage>
</organism>
<proteinExistence type="predicted"/>
<keyword evidence="1" id="KW-0732">Signal</keyword>
<name>A0ABU9AUQ3_9BACT</name>
<evidence type="ECO:0000313" key="2">
    <source>
        <dbReference type="EMBL" id="MEK7951478.1"/>
    </source>
</evidence>
<dbReference type="RefSeq" id="WP_341405082.1">
    <property type="nucleotide sequence ID" value="NZ_JBBUKT010000004.1"/>
</dbReference>
<sequence>MKALWFSILATLVAGLAHAVELKPIEHKVIHDQRTFLRDATDRRLNVWTNDPAKAAPLLKEFEFAVPDPKLQKGQVLAIFFNDTITEDLTAITHNKTANHTFADYADSGIRFKLKAPPEGKKYSHATAVIFTPADALSNLGLRGMATGGLSEKR</sequence>
<keyword evidence="3" id="KW-1185">Reference proteome</keyword>
<dbReference type="Proteomes" id="UP001371305">
    <property type="component" value="Unassembled WGS sequence"/>
</dbReference>
<accession>A0ABU9AUQ3</accession>
<evidence type="ECO:0000313" key="3">
    <source>
        <dbReference type="Proteomes" id="UP001371305"/>
    </source>
</evidence>
<evidence type="ECO:0000256" key="1">
    <source>
        <dbReference type="SAM" id="SignalP"/>
    </source>
</evidence>
<reference evidence="2 3" key="1">
    <citation type="submission" date="2024-04" db="EMBL/GenBank/DDBJ databases">
        <title>Luteolibacter sp. isolated from soil.</title>
        <authorList>
            <person name="An J."/>
        </authorList>
    </citation>
    <scope>NUCLEOTIDE SEQUENCE [LARGE SCALE GENOMIC DNA]</scope>
    <source>
        <strain evidence="2 3">Y139</strain>
    </source>
</reference>
<comment type="caution">
    <text evidence="2">The sequence shown here is derived from an EMBL/GenBank/DDBJ whole genome shotgun (WGS) entry which is preliminary data.</text>
</comment>
<feature type="chain" id="PRO_5046081254" evidence="1">
    <location>
        <begin position="20"/>
        <end position="154"/>
    </location>
</feature>
<gene>
    <name evidence="2" type="ORF">WKV53_13255</name>
</gene>